<proteinExistence type="predicted"/>
<feature type="compositionally biased region" description="Low complexity" evidence="1">
    <location>
        <begin position="187"/>
        <end position="238"/>
    </location>
</feature>
<dbReference type="EMBL" id="LO017727">
    <property type="protein sequence ID" value="CRH04737.1"/>
    <property type="molecule type" value="Genomic_DNA"/>
</dbReference>
<evidence type="ECO:0000256" key="1">
    <source>
        <dbReference type="SAM" id="MobiDB-lite"/>
    </source>
</evidence>
<organism evidence="2">
    <name type="scientific">Magnetococcus massalia (strain MO-1)</name>
    <dbReference type="NCBI Taxonomy" id="451514"/>
    <lineage>
        <taxon>Bacteria</taxon>
        <taxon>Pseudomonadati</taxon>
        <taxon>Pseudomonadota</taxon>
        <taxon>Magnetococcia</taxon>
        <taxon>Magnetococcales</taxon>
        <taxon>Magnetococcaceae</taxon>
        <taxon>Magnetococcus</taxon>
    </lineage>
</organism>
<feature type="region of interest" description="Disordered" evidence="1">
    <location>
        <begin position="150"/>
        <end position="238"/>
    </location>
</feature>
<accession>A0A1S7LFA0</accession>
<feature type="compositionally biased region" description="Low complexity" evidence="1">
    <location>
        <begin position="86"/>
        <end position="98"/>
    </location>
</feature>
<feature type="region of interest" description="Disordered" evidence="1">
    <location>
        <begin position="86"/>
        <end position="137"/>
    </location>
</feature>
<feature type="compositionally biased region" description="Pro residues" evidence="1">
    <location>
        <begin position="99"/>
        <end position="109"/>
    </location>
</feature>
<feature type="compositionally biased region" description="Low complexity" evidence="1">
    <location>
        <begin position="331"/>
        <end position="347"/>
    </location>
</feature>
<feature type="region of interest" description="Disordered" evidence="1">
    <location>
        <begin position="327"/>
        <end position="382"/>
    </location>
</feature>
<protein>
    <submittedName>
        <fullName evidence="2">Uncharacterized protein</fullName>
    </submittedName>
</protein>
<reference evidence="2" key="1">
    <citation type="submission" date="2015-04" db="EMBL/GenBank/DDBJ databases">
        <authorList>
            <person name="Syromyatnikov M.Y."/>
            <person name="Popov V.N."/>
        </authorList>
    </citation>
    <scope>NUCLEOTIDE SEQUENCE</scope>
    <source>
        <strain evidence="2">MO-1</strain>
    </source>
</reference>
<dbReference type="AlphaFoldDB" id="A0A1S7LFA0"/>
<sequence length="382" mass="40613">MQHDYKSKEKDQLNEALTRWVEQEGGAWFQNVSSELTRTYDEIAQSRAIPVDVSDVLQELESCQKLVISRVCAAITESLDLQQSPQAAAPAIRQAPAPAAEPAPPPAPRAKPAAPAAEHATPAMVPTSHAPQHEEPPAEDLFPELAQQNMAVRRSSRAQWSNPVDSKKMVREPRPDQASPQAADHGQQASAHTAQPAPAHTAQPALAHTAQPAQQTPHHPAQTPHQSAPQAASGQAQPGVEELAMVEMLKGVAMRLQTLAEHAQGEALIHGMNSLIESMSQPGCLNSPTLRHQFMEMATALADADSHGLLQQAGLSGVAGAFDQMGHFFRSEPSSPAEAQPQPAAQADGRAPVLSQGGGAAAGDHPFAQNLQSHFNRQGRRG</sequence>
<feature type="compositionally biased region" description="Low complexity" evidence="1">
    <location>
        <begin position="110"/>
        <end position="123"/>
    </location>
</feature>
<gene>
    <name evidence="2" type="ORF">MAGMO_0533</name>
</gene>
<name>A0A1S7LFA0_MAGMO</name>
<evidence type="ECO:0000313" key="2">
    <source>
        <dbReference type="EMBL" id="CRH04737.1"/>
    </source>
</evidence>
<feature type="compositionally biased region" description="Basic and acidic residues" evidence="1">
    <location>
        <begin position="165"/>
        <end position="175"/>
    </location>
</feature>